<dbReference type="EMBL" id="JBBMEK010000150">
    <property type="protein sequence ID" value="MEQ2365722.1"/>
    <property type="molecule type" value="Genomic_DNA"/>
</dbReference>
<dbReference type="SUPFAM" id="SSF56796">
    <property type="entry name" value="Dehydroquinate synthase-like"/>
    <property type="match status" value="1"/>
</dbReference>
<comment type="caution">
    <text evidence="2">The sequence shown here is derived from an EMBL/GenBank/DDBJ whole genome shotgun (WGS) entry which is preliminary data.</text>
</comment>
<dbReference type="RefSeq" id="WP_349085433.1">
    <property type="nucleotide sequence ID" value="NZ_JBBMEK010000150.1"/>
</dbReference>
<evidence type="ECO:0000313" key="3">
    <source>
        <dbReference type="Proteomes" id="UP001469749"/>
    </source>
</evidence>
<dbReference type="Gene3D" id="1.20.1090.10">
    <property type="entry name" value="Dehydroquinate synthase-like - alpha domain"/>
    <property type="match status" value="1"/>
</dbReference>
<sequence>AMADAFDSLLFVGGDDISDAMAFRSIQLFLVWLPLFLSSSSERGHQKNRPDACLEHLQNACILSGLACSHTGLGLSHILSQQLCCEFRISMSALQALLIPRLLLYYGSDSTHLSGKAWTVSASACSADNYLKMLAAINPSFDGNRRAADILAEKIDTLLDDAHLPTNIKSCHIREKDYLQRIEDLALRSFEQLSAICADAGSGYPLVSEIVRILKDIY</sequence>
<dbReference type="PANTHER" id="PTHR11496">
    <property type="entry name" value="ALCOHOL DEHYDROGENASE"/>
    <property type="match status" value="1"/>
</dbReference>
<feature type="domain" description="Fe-containing alcohol dehydrogenase-like C-terminal" evidence="1">
    <location>
        <begin position="1"/>
        <end position="190"/>
    </location>
</feature>
<accession>A0ABV1B6A4</accession>
<protein>
    <submittedName>
        <fullName evidence="2">Iron-containing alcohol dehydrogenase</fullName>
        <ecNumber evidence="2">1.1.1.1</ecNumber>
    </submittedName>
</protein>
<dbReference type="InterPro" id="IPR039697">
    <property type="entry name" value="Alcohol_dehydrogenase_Fe"/>
</dbReference>
<reference evidence="2 3" key="1">
    <citation type="submission" date="2024-03" db="EMBL/GenBank/DDBJ databases">
        <title>Human intestinal bacterial collection.</title>
        <authorList>
            <person name="Pauvert C."/>
            <person name="Hitch T.C.A."/>
            <person name="Clavel T."/>
        </authorList>
    </citation>
    <scope>NUCLEOTIDE SEQUENCE [LARGE SCALE GENOMIC DNA]</scope>
    <source>
        <strain evidence="2 3">CLA-AA-H190</strain>
    </source>
</reference>
<organism evidence="2 3">
    <name type="scientific">Coprococcus intestinihominis</name>
    <dbReference type="NCBI Taxonomy" id="3133154"/>
    <lineage>
        <taxon>Bacteria</taxon>
        <taxon>Bacillati</taxon>
        <taxon>Bacillota</taxon>
        <taxon>Clostridia</taxon>
        <taxon>Lachnospirales</taxon>
        <taxon>Lachnospiraceae</taxon>
        <taxon>Coprococcus</taxon>
    </lineage>
</organism>
<evidence type="ECO:0000313" key="2">
    <source>
        <dbReference type="EMBL" id="MEQ2365722.1"/>
    </source>
</evidence>
<gene>
    <name evidence="2" type="ORF">WMO25_11490</name>
</gene>
<dbReference type="InterPro" id="IPR056798">
    <property type="entry name" value="ADH_Fe_C"/>
</dbReference>
<dbReference type="Proteomes" id="UP001469749">
    <property type="component" value="Unassembled WGS sequence"/>
</dbReference>
<feature type="non-terminal residue" evidence="2">
    <location>
        <position position="1"/>
    </location>
</feature>
<dbReference type="PANTHER" id="PTHR11496:SF83">
    <property type="entry name" value="HYDROXYACID-OXOACID TRANSHYDROGENASE, MITOCHONDRIAL"/>
    <property type="match status" value="1"/>
</dbReference>
<evidence type="ECO:0000259" key="1">
    <source>
        <dbReference type="Pfam" id="PF25137"/>
    </source>
</evidence>
<proteinExistence type="predicted"/>
<keyword evidence="3" id="KW-1185">Reference proteome</keyword>
<dbReference type="Pfam" id="PF25137">
    <property type="entry name" value="ADH_Fe_C"/>
    <property type="match status" value="1"/>
</dbReference>
<dbReference type="EC" id="1.1.1.1" evidence="2"/>
<dbReference type="GO" id="GO:0004022">
    <property type="term" value="F:alcohol dehydrogenase (NAD+) activity"/>
    <property type="evidence" value="ECO:0007669"/>
    <property type="project" value="UniProtKB-EC"/>
</dbReference>
<name>A0ABV1B6A4_9FIRM</name>
<keyword evidence="2" id="KW-0560">Oxidoreductase</keyword>